<evidence type="ECO:0000256" key="11">
    <source>
        <dbReference type="ARBA" id="ARBA00023128"/>
    </source>
</evidence>
<accession>A0A453P2X5</accession>
<proteinExistence type="inferred from homology"/>
<comment type="similarity">
    <text evidence="13">Belongs to the MICU1 family. MICU1 subfamily.</text>
</comment>
<dbReference type="Gene3D" id="1.10.238.10">
    <property type="entry name" value="EF-hand"/>
    <property type="match status" value="3"/>
</dbReference>
<dbReference type="CDD" id="cd00051">
    <property type="entry name" value="EFh"/>
    <property type="match status" value="1"/>
</dbReference>
<keyword evidence="9" id="KW-0809">Transit peptide</keyword>
<evidence type="ECO:0000256" key="2">
    <source>
        <dbReference type="ARBA" id="ARBA00004569"/>
    </source>
</evidence>
<evidence type="ECO:0000313" key="15">
    <source>
        <dbReference type="EnsemblPlants" id="AET6Gv20586400.4"/>
    </source>
</evidence>
<evidence type="ECO:0000259" key="14">
    <source>
        <dbReference type="PROSITE" id="PS50222"/>
    </source>
</evidence>
<dbReference type="Pfam" id="PF13202">
    <property type="entry name" value="EF-hand_5"/>
    <property type="match status" value="1"/>
</dbReference>
<feature type="domain" description="EF-hand" evidence="14">
    <location>
        <begin position="69"/>
        <end position="104"/>
    </location>
</feature>
<keyword evidence="6" id="KW-0677">Repeat</keyword>
<evidence type="ECO:0000256" key="10">
    <source>
        <dbReference type="ARBA" id="ARBA00023065"/>
    </source>
</evidence>
<evidence type="ECO:0000313" key="16">
    <source>
        <dbReference type="Proteomes" id="UP000015105"/>
    </source>
</evidence>
<evidence type="ECO:0000256" key="4">
    <source>
        <dbReference type="ARBA" id="ARBA00022568"/>
    </source>
</evidence>
<evidence type="ECO:0000256" key="3">
    <source>
        <dbReference type="ARBA" id="ARBA00022448"/>
    </source>
</evidence>
<dbReference type="GO" id="GO:0036444">
    <property type="term" value="P:calcium import into the mitochondrion"/>
    <property type="evidence" value="ECO:0007669"/>
    <property type="project" value="TreeGrafter"/>
</dbReference>
<reference evidence="15" key="3">
    <citation type="journal article" date="2017" name="Nature">
        <title>Genome sequence of the progenitor of the wheat D genome Aegilops tauschii.</title>
        <authorList>
            <person name="Luo M.C."/>
            <person name="Gu Y.Q."/>
            <person name="Puiu D."/>
            <person name="Wang H."/>
            <person name="Twardziok S.O."/>
            <person name="Deal K.R."/>
            <person name="Huo N."/>
            <person name="Zhu T."/>
            <person name="Wang L."/>
            <person name="Wang Y."/>
            <person name="McGuire P.E."/>
            <person name="Liu S."/>
            <person name="Long H."/>
            <person name="Ramasamy R.K."/>
            <person name="Rodriguez J.C."/>
            <person name="Van S.L."/>
            <person name="Yuan L."/>
            <person name="Wang Z."/>
            <person name="Xia Z."/>
            <person name="Xiao L."/>
            <person name="Anderson O.D."/>
            <person name="Ouyang S."/>
            <person name="Liang Y."/>
            <person name="Zimin A.V."/>
            <person name="Pertea G."/>
            <person name="Qi P."/>
            <person name="Bennetzen J.L."/>
            <person name="Dai X."/>
            <person name="Dawson M.W."/>
            <person name="Muller H.G."/>
            <person name="Kugler K."/>
            <person name="Rivarola-Duarte L."/>
            <person name="Spannagl M."/>
            <person name="Mayer K.F.X."/>
            <person name="Lu F.H."/>
            <person name="Bevan M.W."/>
            <person name="Leroy P."/>
            <person name="Li P."/>
            <person name="You F.M."/>
            <person name="Sun Q."/>
            <person name="Liu Z."/>
            <person name="Lyons E."/>
            <person name="Wicker T."/>
            <person name="Salzberg S.L."/>
            <person name="Devos K.M."/>
            <person name="Dvorak J."/>
        </authorList>
    </citation>
    <scope>NUCLEOTIDE SEQUENCE [LARGE SCALE GENOMIC DNA]</scope>
    <source>
        <strain evidence="15">cv. AL8/78</strain>
    </source>
</reference>
<dbReference type="PANTHER" id="PTHR12294">
    <property type="entry name" value="EF HAND DOMAIN FAMILY A1,A2-RELATED"/>
    <property type="match status" value="1"/>
</dbReference>
<reference evidence="15" key="5">
    <citation type="journal article" date="2021" name="G3 (Bethesda)">
        <title>Aegilops tauschii genome assembly Aet v5.0 features greater sequence contiguity and improved annotation.</title>
        <authorList>
            <person name="Wang L."/>
            <person name="Zhu T."/>
            <person name="Rodriguez J.C."/>
            <person name="Deal K.R."/>
            <person name="Dubcovsky J."/>
            <person name="McGuire P.E."/>
            <person name="Lux T."/>
            <person name="Spannagl M."/>
            <person name="Mayer K.F.X."/>
            <person name="Baldrich P."/>
            <person name="Meyers B.C."/>
            <person name="Huo N."/>
            <person name="Gu Y.Q."/>
            <person name="Zhou H."/>
            <person name="Devos K.M."/>
            <person name="Bennetzen J.L."/>
            <person name="Unver T."/>
            <person name="Budak H."/>
            <person name="Gulick P.J."/>
            <person name="Galiba G."/>
            <person name="Kalapos B."/>
            <person name="Nelson D.R."/>
            <person name="Li P."/>
            <person name="You F.M."/>
            <person name="Luo M.C."/>
            <person name="Dvorak J."/>
        </authorList>
    </citation>
    <scope>NUCLEOTIDE SEQUENCE [LARGE SCALE GENOMIC DNA]</scope>
    <source>
        <strain evidence="15">cv. AL8/78</strain>
    </source>
</reference>
<dbReference type="GO" id="GO:0005509">
    <property type="term" value="F:calcium ion binding"/>
    <property type="evidence" value="ECO:0007669"/>
    <property type="project" value="InterPro"/>
</dbReference>
<dbReference type="CDD" id="cd15900">
    <property type="entry name" value="EFh_MICU"/>
    <property type="match status" value="1"/>
</dbReference>
<dbReference type="PROSITE" id="PS00018">
    <property type="entry name" value="EF_HAND_1"/>
    <property type="match status" value="2"/>
</dbReference>
<dbReference type="Pfam" id="PF13833">
    <property type="entry name" value="EF-hand_8"/>
    <property type="match status" value="1"/>
</dbReference>
<dbReference type="EnsemblPlants" id="AET6Gv20586400.4">
    <property type="protein sequence ID" value="AET6Gv20586400.4"/>
    <property type="gene ID" value="AET6Gv20586400"/>
</dbReference>
<dbReference type="AlphaFoldDB" id="A0A453P2X5"/>
<evidence type="ECO:0000256" key="9">
    <source>
        <dbReference type="ARBA" id="ARBA00022946"/>
    </source>
</evidence>
<keyword evidence="3" id="KW-0813">Transport</keyword>
<dbReference type="GO" id="GO:0005758">
    <property type="term" value="C:mitochondrial intermembrane space"/>
    <property type="evidence" value="ECO:0007669"/>
    <property type="project" value="UniProtKB-SubCell"/>
</dbReference>
<evidence type="ECO:0000256" key="1">
    <source>
        <dbReference type="ARBA" id="ARBA00004273"/>
    </source>
</evidence>
<reference evidence="15" key="4">
    <citation type="submission" date="2019-03" db="UniProtKB">
        <authorList>
            <consortium name="EnsemblPlants"/>
        </authorList>
    </citation>
    <scope>IDENTIFICATION</scope>
</reference>
<evidence type="ECO:0000256" key="13">
    <source>
        <dbReference type="ARBA" id="ARBA00038333"/>
    </source>
</evidence>
<keyword evidence="11" id="KW-0496">Mitochondrion</keyword>
<dbReference type="PROSITE" id="PS50222">
    <property type="entry name" value="EF_HAND_2"/>
    <property type="match status" value="2"/>
</dbReference>
<evidence type="ECO:0000256" key="12">
    <source>
        <dbReference type="ARBA" id="ARBA00023136"/>
    </source>
</evidence>
<dbReference type="Gramene" id="AET6Gv20586400.4">
    <property type="protein sequence ID" value="AET6Gv20586400.4"/>
    <property type="gene ID" value="AET6Gv20586400"/>
</dbReference>
<dbReference type="InterPro" id="IPR002048">
    <property type="entry name" value="EF_hand_dom"/>
</dbReference>
<evidence type="ECO:0000256" key="6">
    <source>
        <dbReference type="ARBA" id="ARBA00022737"/>
    </source>
</evidence>
<reference evidence="16" key="1">
    <citation type="journal article" date="2014" name="Science">
        <title>Ancient hybridizations among the ancestral genomes of bread wheat.</title>
        <authorList>
            <consortium name="International Wheat Genome Sequencing Consortium,"/>
            <person name="Marcussen T."/>
            <person name="Sandve S.R."/>
            <person name="Heier L."/>
            <person name="Spannagl M."/>
            <person name="Pfeifer M."/>
            <person name="Jakobsen K.S."/>
            <person name="Wulff B.B."/>
            <person name="Steuernagel B."/>
            <person name="Mayer K.F."/>
            <person name="Olsen O.A."/>
        </authorList>
    </citation>
    <scope>NUCLEOTIDE SEQUENCE [LARGE SCALE GENOMIC DNA]</scope>
    <source>
        <strain evidence="16">cv. AL8/78</strain>
    </source>
</reference>
<dbReference type="Pfam" id="PF00036">
    <property type="entry name" value="EF-hand_1"/>
    <property type="match status" value="1"/>
</dbReference>
<organism evidence="15 16">
    <name type="scientific">Aegilops tauschii subsp. strangulata</name>
    <name type="common">Goatgrass</name>
    <dbReference type="NCBI Taxonomy" id="200361"/>
    <lineage>
        <taxon>Eukaryota</taxon>
        <taxon>Viridiplantae</taxon>
        <taxon>Streptophyta</taxon>
        <taxon>Embryophyta</taxon>
        <taxon>Tracheophyta</taxon>
        <taxon>Spermatophyta</taxon>
        <taxon>Magnoliopsida</taxon>
        <taxon>Liliopsida</taxon>
        <taxon>Poales</taxon>
        <taxon>Poaceae</taxon>
        <taxon>BOP clade</taxon>
        <taxon>Pooideae</taxon>
        <taxon>Triticodae</taxon>
        <taxon>Triticeae</taxon>
        <taxon>Triticinae</taxon>
        <taxon>Aegilops</taxon>
    </lineage>
</organism>
<keyword evidence="8" id="KW-0106">Calcium</keyword>
<protein>
    <recommendedName>
        <fullName evidence="14">EF-hand domain-containing protein</fullName>
    </recommendedName>
</protein>
<dbReference type="InterPro" id="IPR018247">
    <property type="entry name" value="EF_Hand_1_Ca_BS"/>
</dbReference>
<keyword evidence="16" id="KW-1185">Reference proteome</keyword>
<dbReference type="GO" id="GO:0051560">
    <property type="term" value="P:mitochondrial calcium ion homeostasis"/>
    <property type="evidence" value="ECO:0007669"/>
    <property type="project" value="TreeGrafter"/>
</dbReference>
<dbReference type="GO" id="GO:1990246">
    <property type="term" value="C:uniplex complex"/>
    <property type="evidence" value="ECO:0007669"/>
    <property type="project" value="TreeGrafter"/>
</dbReference>
<keyword evidence="7" id="KW-0999">Mitochondrion inner membrane</keyword>
<keyword evidence="12" id="KW-0472">Membrane</keyword>
<dbReference type="InterPro" id="IPR011992">
    <property type="entry name" value="EF-hand-dom_pair"/>
</dbReference>
<feature type="domain" description="EF-hand" evidence="14">
    <location>
        <begin position="263"/>
        <end position="298"/>
    </location>
</feature>
<keyword evidence="5" id="KW-0479">Metal-binding</keyword>
<sequence>MLPADLMRAVVPVFPPSESNVVREGRLRGERNPGELQCAPSEFFMLFDTNGDGLISFAEYIFFVTLLSIPESSFNIAFKMFDLDHNGEIDKEEFKKVMALMRSYNRQGAAHRDGLRIGLKVGQPVEDGGLVEYFFGKDGSDHLHYEKFSDFLKQLHDEIVRLEFSHYDVKSSKTISAKDFALSMVASADMNHINKLLDRVDDFDESPDVKDLRITFEEFKAFADLRRRLEPFAMAIFSYGKVNGLLTKQDLKRAATHVCGVDLTDKVVDVIFHVFDANCDGNLSSEEFLRALQRRESNIRQPTTPGLMGVFSCWLNSGVSDGFGHGS</sequence>
<evidence type="ECO:0000256" key="8">
    <source>
        <dbReference type="ARBA" id="ARBA00022837"/>
    </source>
</evidence>
<name>A0A453P2X5_AEGTS</name>
<dbReference type="SMART" id="SM00054">
    <property type="entry name" value="EFh"/>
    <property type="match status" value="3"/>
</dbReference>
<comment type="subcellular location">
    <subcellularLocation>
        <location evidence="1">Mitochondrion inner membrane</location>
    </subcellularLocation>
    <subcellularLocation>
        <location evidence="2">Mitochondrion intermembrane space</location>
    </subcellularLocation>
</comment>
<dbReference type="Proteomes" id="UP000015105">
    <property type="component" value="Chromosome 6D"/>
</dbReference>
<keyword evidence="10" id="KW-0406">Ion transport</keyword>
<reference evidence="16" key="2">
    <citation type="journal article" date="2017" name="Nat. Plants">
        <title>The Aegilops tauschii genome reveals multiple impacts of transposons.</title>
        <authorList>
            <person name="Zhao G."/>
            <person name="Zou C."/>
            <person name="Li K."/>
            <person name="Wang K."/>
            <person name="Li T."/>
            <person name="Gao L."/>
            <person name="Zhang X."/>
            <person name="Wang H."/>
            <person name="Yang Z."/>
            <person name="Liu X."/>
            <person name="Jiang W."/>
            <person name="Mao L."/>
            <person name="Kong X."/>
            <person name="Jiao Y."/>
            <person name="Jia J."/>
        </authorList>
    </citation>
    <scope>NUCLEOTIDE SEQUENCE [LARGE SCALE GENOMIC DNA]</scope>
    <source>
        <strain evidence="16">cv. AL8/78</strain>
    </source>
</reference>
<dbReference type="SUPFAM" id="SSF47473">
    <property type="entry name" value="EF-hand"/>
    <property type="match status" value="2"/>
</dbReference>
<evidence type="ECO:0000256" key="7">
    <source>
        <dbReference type="ARBA" id="ARBA00022792"/>
    </source>
</evidence>
<dbReference type="InterPro" id="IPR039800">
    <property type="entry name" value="MICU1/2/3"/>
</dbReference>
<evidence type="ECO:0000256" key="5">
    <source>
        <dbReference type="ARBA" id="ARBA00022723"/>
    </source>
</evidence>
<dbReference type="PANTHER" id="PTHR12294:SF1">
    <property type="entry name" value="CALCIUM UPTAKE PROTEIN 1, MITOCHONDRIAL"/>
    <property type="match status" value="1"/>
</dbReference>
<keyword evidence="4" id="KW-0109">Calcium transport</keyword>